<feature type="transmembrane region" description="Helical" evidence="1">
    <location>
        <begin position="47"/>
        <end position="65"/>
    </location>
</feature>
<feature type="transmembrane region" description="Helical" evidence="1">
    <location>
        <begin position="220"/>
        <end position="244"/>
    </location>
</feature>
<keyword evidence="3" id="KW-1185">Reference proteome</keyword>
<sequence length="253" mass="28398">MSTYLKAENIKIRHTAIPRLALLAPLATILLSFFLACDFFMVDNYNWWYSMILPLYITIISGMLMQKDGKMGNRAVITLPIDLKKIWIAKVMTGVELLFISCCIIFMGSVLYPVVRHVIGGTVEYGIPIMNAFLAITVLVITFAWQIPFCMVLNEKLGIFVTLIVNTSLNVTAGILAATETFWWVFPHSYGARLMIPILNILPNGLIAEDGSKTFSPMLLSWNVLIPGILISIILFLGLTWISARTYSNREAR</sequence>
<feature type="transmembrane region" description="Helical" evidence="1">
    <location>
        <begin position="20"/>
        <end position="41"/>
    </location>
</feature>
<keyword evidence="1" id="KW-0812">Transmembrane</keyword>
<name>A0A923I609_9FIRM</name>
<organism evidence="2 3">
    <name type="scientific">Acetobacterium paludosum</name>
    <dbReference type="NCBI Taxonomy" id="52693"/>
    <lineage>
        <taxon>Bacteria</taxon>
        <taxon>Bacillati</taxon>
        <taxon>Bacillota</taxon>
        <taxon>Clostridia</taxon>
        <taxon>Eubacteriales</taxon>
        <taxon>Eubacteriaceae</taxon>
        <taxon>Acetobacterium</taxon>
    </lineage>
</organism>
<dbReference type="AlphaFoldDB" id="A0A923I609"/>
<dbReference type="Proteomes" id="UP000616595">
    <property type="component" value="Unassembled WGS sequence"/>
</dbReference>
<proteinExistence type="predicted"/>
<dbReference type="NCBIfam" id="TIGR03732">
    <property type="entry name" value="lanti_perm_MutE"/>
    <property type="match status" value="1"/>
</dbReference>
<accession>A0A923I609</accession>
<dbReference type="CDD" id="cd21807">
    <property type="entry name" value="ABC-2_lan_permease_MutE_EpiE-like"/>
    <property type="match status" value="1"/>
</dbReference>
<dbReference type="Pfam" id="PF12730">
    <property type="entry name" value="ABC2_membrane_4"/>
    <property type="match status" value="1"/>
</dbReference>
<dbReference type="OrthoDB" id="9776525at2"/>
<evidence type="ECO:0000313" key="3">
    <source>
        <dbReference type="Proteomes" id="UP000616595"/>
    </source>
</evidence>
<dbReference type="RefSeq" id="WP_148567292.1">
    <property type="nucleotide sequence ID" value="NZ_RXYA01000008.1"/>
</dbReference>
<keyword evidence="1" id="KW-1133">Transmembrane helix</keyword>
<keyword evidence="1" id="KW-0472">Membrane</keyword>
<reference evidence="2" key="1">
    <citation type="submission" date="2019-10" db="EMBL/GenBank/DDBJ databases">
        <authorList>
            <person name="Ross D.E."/>
            <person name="Gulliver D."/>
        </authorList>
    </citation>
    <scope>NUCLEOTIDE SEQUENCE</scope>
    <source>
        <strain evidence="2">DER-2019</strain>
    </source>
</reference>
<reference evidence="2" key="2">
    <citation type="submission" date="2020-10" db="EMBL/GenBank/DDBJ databases">
        <title>Comparative genomics of the Acetobacterium genus.</title>
        <authorList>
            <person name="Marshall C."/>
            <person name="May H."/>
            <person name="Norman S."/>
        </authorList>
    </citation>
    <scope>NUCLEOTIDE SEQUENCE</scope>
    <source>
        <strain evidence="2">DER-2019</strain>
    </source>
</reference>
<feature type="transmembrane region" description="Helical" evidence="1">
    <location>
        <begin position="86"/>
        <end position="113"/>
    </location>
</feature>
<gene>
    <name evidence="2" type="ORF">GH810_15080</name>
</gene>
<protein>
    <submittedName>
        <fullName evidence="2">Lantibiotic immunity ABC transporter MutE/EpiE family permease subunit</fullName>
    </submittedName>
</protein>
<feature type="transmembrane region" description="Helical" evidence="1">
    <location>
        <begin position="157"/>
        <end position="178"/>
    </location>
</feature>
<dbReference type="InterPro" id="IPR021205">
    <property type="entry name" value="Lanti_perm_SpaE/MutE/EpiE-like"/>
</dbReference>
<feature type="transmembrane region" description="Helical" evidence="1">
    <location>
        <begin position="125"/>
        <end position="145"/>
    </location>
</feature>
<dbReference type="EMBL" id="WJBD01000021">
    <property type="protein sequence ID" value="MBC3889635.1"/>
    <property type="molecule type" value="Genomic_DNA"/>
</dbReference>
<comment type="caution">
    <text evidence="2">The sequence shown here is derived from an EMBL/GenBank/DDBJ whole genome shotgun (WGS) entry which is preliminary data.</text>
</comment>
<evidence type="ECO:0000313" key="2">
    <source>
        <dbReference type="EMBL" id="MBC3889635.1"/>
    </source>
</evidence>
<evidence type="ECO:0000256" key="1">
    <source>
        <dbReference type="SAM" id="Phobius"/>
    </source>
</evidence>